<gene>
    <name evidence="1" type="ORF">FOPG_19581</name>
</gene>
<reference evidence="1" key="1">
    <citation type="submission" date="2011-11" db="EMBL/GenBank/DDBJ databases">
        <title>The Genome Sequence of Fusarium oxysporum PHW808.</title>
        <authorList>
            <consortium name="The Broad Institute Genome Sequencing Platform"/>
            <person name="Ma L.-J."/>
            <person name="Gale L.R."/>
            <person name="Schwartz D.C."/>
            <person name="Zhou S."/>
            <person name="Corby-Kistler H."/>
            <person name="Young S.K."/>
            <person name="Zeng Q."/>
            <person name="Gargeya S."/>
            <person name="Fitzgerald M."/>
            <person name="Haas B."/>
            <person name="Abouelleil A."/>
            <person name="Alvarado L."/>
            <person name="Arachchi H.M."/>
            <person name="Berlin A."/>
            <person name="Brown A."/>
            <person name="Chapman S.B."/>
            <person name="Chen Z."/>
            <person name="Dunbar C."/>
            <person name="Freedman E."/>
            <person name="Gearin G."/>
            <person name="Goldberg J."/>
            <person name="Griggs A."/>
            <person name="Gujja S."/>
            <person name="Heiman D."/>
            <person name="Howarth C."/>
            <person name="Larson L."/>
            <person name="Lui A."/>
            <person name="MacDonald P.J.P."/>
            <person name="Montmayeur A."/>
            <person name="Murphy C."/>
            <person name="Neiman D."/>
            <person name="Pearson M."/>
            <person name="Priest M."/>
            <person name="Roberts A."/>
            <person name="Saif S."/>
            <person name="Shea T."/>
            <person name="Shenoy N."/>
            <person name="Sisk P."/>
            <person name="Stolte C."/>
            <person name="Sykes S."/>
            <person name="Wortman J."/>
            <person name="Nusbaum C."/>
            <person name="Birren B."/>
        </authorList>
    </citation>
    <scope>NUCLEOTIDE SEQUENCE [LARGE SCALE GENOMIC DNA]</scope>
    <source>
        <strain evidence="1">54008</strain>
    </source>
</reference>
<sequence length="77" mass="8482">MADLATRTEAIITLRPSQLQKLENLGLHYNSPEPAVICIECGFAINPTPAPRHPGDKHHIPKSARPGMKPLIYSLML</sequence>
<feature type="non-terminal residue" evidence="1">
    <location>
        <position position="77"/>
    </location>
</feature>
<accession>X0HSI0</accession>
<name>X0HSI0_FUSOX</name>
<dbReference type="EMBL" id="KK034316">
    <property type="protein sequence ID" value="EXL64149.1"/>
    <property type="molecule type" value="Genomic_DNA"/>
</dbReference>
<organism evidence="1">
    <name type="scientific">Fusarium oxysporum f. sp. conglutinans race 2 54008</name>
    <dbReference type="NCBI Taxonomy" id="1089457"/>
    <lineage>
        <taxon>Eukaryota</taxon>
        <taxon>Fungi</taxon>
        <taxon>Dikarya</taxon>
        <taxon>Ascomycota</taxon>
        <taxon>Pezizomycotina</taxon>
        <taxon>Sordariomycetes</taxon>
        <taxon>Hypocreomycetidae</taxon>
        <taxon>Hypocreales</taxon>
        <taxon>Nectriaceae</taxon>
        <taxon>Fusarium</taxon>
        <taxon>Fusarium oxysporum species complex</taxon>
    </lineage>
</organism>
<evidence type="ECO:0000313" key="1">
    <source>
        <dbReference type="EMBL" id="EXL64149.1"/>
    </source>
</evidence>
<reference evidence="1" key="2">
    <citation type="submission" date="2014-03" db="EMBL/GenBank/DDBJ databases">
        <title>The Genome Annotation of Fusarium oxysporum PHW808.</title>
        <authorList>
            <consortium name="The Broad Institute Genomics Platform"/>
            <person name="Ma L.-J."/>
            <person name="Corby-Kistler H."/>
            <person name="Broz K."/>
            <person name="Gale L.R."/>
            <person name="Jonkers W."/>
            <person name="O'Donnell K."/>
            <person name="Ploetz R."/>
            <person name="Steinberg C."/>
            <person name="Schwartz D.C."/>
            <person name="VanEtten H."/>
            <person name="Zhou S."/>
            <person name="Young S.K."/>
            <person name="Zeng Q."/>
            <person name="Gargeya S."/>
            <person name="Fitzgerald M."/>
            <person name="Abouelleil A."/>
            <person name="Alvarado L."/>
            <person name="Chapman S.B."/>
            <person name="Gainer-Dewar J."/>
            <person name="Goldberg J."/>
            <person name="Griggs A."/>
            <person name="Gujja S."/>
            <person name="Hansen M."/>
            <person name="Howarth C."/>
            <person name="Imamovic A."/>
            <person name="Ireland A."/>
            <person name="Larimer J."/>
            <person name="McCowan C."/>
            <person name="Murphy C."/>
            <person name="Pearson M."/>
            <person name="Poon T.W."/>
            <person name="Priest M."/>
            <person name="Roberts A."/>
            <person name="Saif S."/>
            <person name="Shea T."/>
            <person name="Sykes S."/>
            <person name="Wortman J."/>
            <person name="Nusbaum C."/>
            <person name="Birren B."/>
        </authorList>
    </citation>
    <scope>NUCLEOTIDE SEQUENCE</scope>
    <source>
        <strain evidence="1">54008</strain>
    </source>
</reference>
<protein>
    <submittedName>
        <fullName evidence="1">Uncharacterized protein</fullName>
    </submittedName>
</protein>
<dbReference type="Proteomes" id="UP000030676">
    <property type="component" value="Unassembled WGS sequence"/>
</dbReference>
<dbReference type="HOGENOM" id="CLU_2644651_0_0_1"/>
<dbReference type="OrthoDB" id="5050681at2759"/>
<proteinExistence type="predicted"/>
<dbReference type="AlphaFoldDB" id="X0HSI0"/>